<evidence type="ECO:0000256" key="6">
    <source>
        <dbReference type="ARBA" id="ARBA00022741"/>
    </source>
</evidence>
<keyword evidence="12" id="KW-1185">Reference proteome</keyword>
<dbReference type="GO" id="GO:0000166">
    <property type="term" value="F:nucleotide binding"/>
    <property type="evidence" value="ECO:0007669"/>
    <property type="project" value="UniProtKB-KW"/>
</dbReference>
<keyword evidence="7" id="KW-0735">Signal-anchor</keyword>
<evidence type="ECO:0000256" key="5">
    <source>
        <dbReference type="ARBA" id="ARBA00022692"/>
    </source>
</evidence>
<keyword evidence="4" id="KW-0808">Transferase</keyword>
<comment type="subcellular location">
    <subcellularLocation>
        <location evidence="1">Membrane</location>
        <topology evidence="1">Single-pass type II membrane protein</topology>
    </subcellularLocation>
</comment>
<protein>
    <recommendedName>
        <fullName evidence="10">Fringe-like glycosyltransferase domain-containing protein</fullName>
    </recommendedName>
</protein>
<dbReference type="Gene3D" id="3.90.550.50">
    <property type="match status" value="1"/>
</dbReference>
<evidence type="ECO:0000256" key="4">
    <source>
        <dbReference type="ARBA" id="ARBA00022679"/>
    </source>
</evidence>
<keyword evidence="5" id="KW-0812">Transmembrane</keyword>
<keyword evidence="6" id="KW-0547">Nucleotide-binding</keyword>
<dbReference type="InterPro" id="IPR003378">
    <property type="entry name" value="Fringe-like_glycosylTrfase"/>
</dbReference>
<dbReference type="PANTHER" id="PTHR23033">
    <property type="entry name" value="BETA1,3-GALACTOSYLTRANSFERASE"/>
    <property type="match status" value="1"/>
</dbReference>
<sequence length="341" mass="40045">MSLCIGVMASLHSEKYINQVKGCLETWVSETSFPVYFFCGRNKTELENIPENVSFVHYDVEDDLASATQKQWYGYRHMLKEHPETDYFLLIGSDNYVFADRSVECLSRYSPEHKALIGGYAQCRTLERQILFPSGGGGMVLTRAALVYLEPLIEKYIYRWERRCRKYSAMHMLSACDVSLGDACWHADVPVIVERHFYLCSWRERLNSSARFPVKVDQDKICVHHYLEREEMLFYHRYREHAKDFMRLEKKYARLVPESNFIFCHIYAATLQQELVLYYMIVNNMQKPSPRTLYIEKEDANLSTLGAKFDIQVKVYDHEQDKVSLSVNENKVKSTLHISIK</sequence>
<evidence type="ECO:0000313" key="12">
    <source>
        <dbReference type="Proteomes" id="UP000274850"/>
    </source>
</evidence>
<dbReference type="EMBL" id="LT907979">
    <property type="protein sequence ID" value="SOB73970.1"/>
    <property type="molecule type" value="Genomic_DNA"/>
</dbReference>
<evidence type="ECO:0000256" key="9">
    <source>
        <dbReference type="ARBA" id="ARBA00023136"/>
    </source>
</evidence>
<evidence type="ECO:0000313" key="11">
    <source>
        <dbReference type="EMBL" id="SOB73970.1"/>
    </source>
</evidence>
<evidence type="ECO:0000259" key="10">
    <source>
        <dbReference type="Pfam" id="PF02434"/>
    </source>
</evidence>
<accession>A0A285Q1T5</accession>
<name>A0A285Q1T5_9VIRU</name>
<dbReference type="GO" id="GO:0016757">
    <property type="term" value="F:glycosyltransferase activity"/>
    <property type="evidence" value="ECO:0007669"/>
    <property type="project" value="UniProtKB-KW"/>
</dbReference>
<comment type="pathway">
    <text evidence="2">Protein modification; protein glycosylation.</text>
</comment>
<reference evidence="11" key="1">
    <citation type="submission" date="2017-08" db="EMBL/GenBank/DDBJ databases">
        <authorList>
            <person name="de Groot N.N."/>
        </authorList>
    </citation>
    <scope>NUCLEOTIDE SEQUENCE</scope>
</reference>
<keyword evidence="8" id="KW-1133">Transmembrane helix</keyword>
<dbReference type="Proteomes" id="UP000274850">
    <property type="component" value="Segment"/>
</dbReference>
<keyword evidence="9" id="KW-0472">Membrane</keyword>
<evidence type="ECO:0000256" key="7">
    <source>
        <dbReference type="ARBA" id="ARBA00022968"/>
    </source>
</evidence>
<gene>
    <name evidence="11" type="ORF">BQ9231_00087</name>
</gene>
<evidence type="ECO:0000256" key="1">
    <source>
        <dbReference type="ARBA" id="ARBA00004606"/>
    </source>
</evidence>
<evidence type="ECO:0000256" key="3">
    <source>
        <dbReference type="ARBA" id="ARBA00022676"/>
    </source>
</evidence>
<feature type="domain" description="Fringe-like glycosyltransferase" evidence="10">
    <location>
        <begin position="20"/>
        <end position="155"/>
    </location>
</feature>
<organism evidence="11">
    <name type="scientific">Cedratvirus lausannensis</name>
    <dbReference type="NCBI Taxonomy" id="2023205"/>
    <lineage>
        <taxon>Viruses</taxon>
        <taxon>Pithoviruses</taxon>
        <taxon>Orthocedratvirinae</taxon>
        <taxon>Alphacedratvirus</taxon>
        <taxon>Alphacedratvirus francolausannense</taxon>
    </lineage>
</organism>
<dbReference type="PANTHER" id="PTHR23033:SF47">
    <property type="entry name" value="APPLE DOMAIN-CONTAINING PROTEIN-RELATED"/>
    <property type="match status" value="1"/>
</dbReference>
<dbReference type="InterPro" id="IPR026050">
    <property type="entry name" value="C1GALT1/C1GALT1_chp1"/>
</dbReference>
<evidence type="ECO:0000256" key="8">
    <source>
        <dbReference type="ARBA" id="ARBA00022989"/>
    </source>
</evidence>
<evidence type="ECO:0000256" key="2">
    <source>
        <dbReference type="ARBA" id="ARBA00004922"/>
    </source>
</evidence>
<keyword evidence="3" id="KW-0328">Glycosyltransferase</keyword>
<dbReference type="Pfam" id="PF02434">
    <property type="entry name" value="Fringe"/>
    <property type="match status" value="1"/>
</dbReference>
<dbReference type="GO" id="GO:0016020">
    <property type="term" value="C:membrane"/>
    <property type="evidence" value="ECO:0007669"/>
    <property type="project" value="UniProtKB-SubCell"/>
</dbReference>
<proteinExistence type="predicted"/>